<keyword evidence="2" id="KW-0732">Signal</keyword>
<keyword evidence="1" id="KW-1133">Transmembrane helix</keyword>
<name>A0A844DQ93_9FIRM</name>
<gene>
    <name evidence="4" type="ORF">GKD95_06570</name>
</gene>
<keyword evidence="1" id="KW-0812">Transmembrane</keyword>
<evidence type="ECO:0000256" key="2">
    <source>
        <dbReference type="SAM" id="SignalP"/>
    </source>
</evidence>
<evidence type="ECO:0000313" key="5">
    <source>
        <dbReference type="Proteomes" id="UP000461506"/>
    </source>
</evidence>
<accession>A0A844DQ93</accession>
<feature type="transmembrane region" description="Helical" evidence="1">
    <location>
        <begin position="371"/>
        <end position="389"/>
    </location>
</feature>
<organism evidence="4 5">
    <name type="scientific">Faecalibacterium prausnitzii</name>
    <dbReference type="NCBI Taxonomy" id="853"/>
    <lineage>
        <taxon>Bacteria</taxon>
        <taxon>Bacillati</taxon>
        <taxon>Bacillota</taxon>
        <taxon>Clostridia</taxon>
        <taxon>Eubacteriales</taxon>
        <taxon>Oscillospiraceae</taxon>
        <taxon>Faecalibacterium</taxon>
    </lineage>
</organism>
<dbReference type="InterPro" id="IPR055382">
    <property type="entry name" value="DUF7601"/>
</dbReference>
<comment type="caution">
    <text evidence="4">The sequence shown here is derived from an EMBL/GenBank/DDBJ whole genome shotgun (WGS) entry which is preliminary data.</text>
</comment>
<evidence type="ECO:0000313" key="4">
    <source>
        <dbReference type="EMBL" id="MSC63007.1"/>
    </source>
</evidence>
<dbReference type="AlphaFoldDB" id="A0A844DQ93"/>
<dbReference type="Gene3D" id="2.60.40.1140">
    <property type="entry name" value="Collagen-binding surface protein Cna, B-type domain"/>
    <property type="match status" value="1"/>
</dbReference>
<protein>
    <recommendedName>
        <fullName evidence="3">DUF7601 domain-containing protein</fullName>
    </recommendedName>
</protein>
<proteinExistence type="predicted"/>
<feature type="signal peptide" evidence="2">
    <location>
        <begin position="1"/>
        <end position="26"/>
    </location>
</feature>
<dbReference type="EMBL" id="WKQN01000004">
    <property type="protein sequence ID" value="MSC63007.1"/>
    <property type="molecule type" value="Genomic_DNA"/>
</dbReference>
<dbReference type="Proteomes" id="UP000461506">
    <property type="component" value="Unassembled WGS sequence"/>
</dbReference>
<dbReference type="RefSeq" id="WP_154276911.1">
    <property type="nucleotide sequence ID" value="NZ_WKQN01000004.1"/>
</dbReference>
<feature type="chain" id="PRO_5032428376" description="DUF7601 domain-containing protein" evidence="2">
    <location>
        <begin position="27"/>
        <end position="397"/>
    </location>
</feature>
<feature type="domain" description="DUF7601" evidence="3">
    <location>
        <begin position="207"/>
        <end position="357"/>
    </location>
</feature>
<evidence type="ECO:0000256" key="1">
    <source>
        <dbReference type="SAM" id="Phobius"/>
    </source>
</evidence>
<evidence type="ECO:0000259" key="3">
    <source>
        <dbReference type="Pfam" id="PF24547"/>
    </source>
</evidence>
<dbReference type="Pfam" id="PF24547">
    <property type="entry name" value="DUF7601"/>
    <property type="match status" value="1"/>
</dbReference>
<reference evidence="4 5" key="1">
    <citation type="journal article" date="2019" name="Nat. Med.">
        <title>A library of human gut bacterial isolates paired with longitudinal multiomics data enables mechanistic microbiome research.</title>
        <authorList>
            <person name="Poyet M."/>
            <person name="Groussin M."/>
            <person name="Gibbons S.M."/>
            <person name="Avila-Pacheco J."/>
            <person name="Jiang X."/>
            <person name="Kearney S.M."/>
            <person name="Perrotta A.R."/>
            <person name="Berdy B."/>
            <person name="Zhao S."/>
            <person name="Lieberman T.D."/>
            <person name="Swanson P.K."/>
            <person name="Smith M."/>
            <person name="Roesemann S."/>
            <person name="Alexander J.E."/>
            <person name="Rich S.A."/>
            <person name="Livny J."/>
            <person name="Vlamakis H."/>
            <person name="Clish C."/>
            <person name="Bullock K."/>
            <person name="Deik A."/>
            <person name="Scott J."/>
            <person name="Pierce K.A."/>
            <person name="Xavier R.J."/>
            <person name="Alm E.J."/>
        </authorList>
    </citation>
    <scope>NUCLEOTIDE SEQUENCE [LARGE SCALE GENOMIC DNA]</scope>
    <source>
        <strain evidence="4 5">BIOML-A1</strain>
    </source>
</reference>
<keyword evidence="1" id="KW-0472">Membrane</keyword>
<sequence>MKLKKFFAGALAAAMMLTVGATAAFATEGNKVDASYEGTAGEYNAKMFVPVDGKAEIDLTKVLTVVSGTAPDSMKFNFNVYEGTETTGTALDTKSVEFNAGNYTSKGGEKNNDVYTGTFKLDVAKLTEGKSVGKYTFTIVESMDKAYQSVTAERGTVKMVISKVNAKEVDSTATADFGYFVALYDSEGNKILATDAFKNKYGDGNIQNLKLSKTVHGALGNLSKDFTFKIKFTKADALQNNTDTGLYKGPQVAELSNTATLKDGTTAISQNAYLELDKEYTVTLRHNDSLKLSNLPAGIKYEIYEDGSQVEAGAVVVTVDNVKYTVTVTDTAFDTTETTKIKGTVNNIDVTAAFQNTNPDSPDMGVVLDNAPYIAMLAIVAIGGVALMLNKRRRDEE</sequence>